<dbReference type="InterPro" id="IPR002641">
    <property type="entry name" value="PNPLA_dom"/>
</dbReference>
<feature type="domain" description="PNPLA" evidence="5">
    <location>
        <begin position="11"/>
        <end position="216"/>
    </location>
</feature>
<feature type="active site" description="Nucleophile" evidence="4">
    <location>
        <position position="45"/>
    </location>
</feature>
<evidence type="ECO:0000313" key="6">
    <source>
        <dbReference type="EMBL" id="RGE46819.1"/>
    </source>
</evidence>
<gene>
    <name evidence="6" type="ORF">DZC30_01795</name>
</gene>
<evidence type="ECO:0000256" key="1">
    <source>
        <dbReference type="ARBA" id="ARBA00022801"/>
    </source>
</evidence>
<dbReference type="GO" id="GO:0016787">
    <property type="term" value="F:hydrolase activity"/>
    <property type="evidence" value="ECO:0007669"/>
    <property type="project" value="UniProtKB-UniRule"/>
</dbReference>
<dbReference type="Gene3D" id="3.40.1090.10">
    <property type="entry name" value="Cytosolic phospholipase A2 catalytic domain"/>
    <property type="match status" value="2"/>
</dbReference>
<organism evidence="6 7">
    <name type="scientific">Comamonas testosteroni</name>
    <name type="common">Pseudomonas testosteroni</name>
    <dbReference type="NCBI Taxonomy" id="285"/>
    <lineage>
        <taxon>Bacteria</taxon>
        <taxon>Pseudomonadati</taxon>
        <taxon>Pseudomonadota</taxon>
        <taxon>Betaproteobacteria</taxon>
        <taxon>Burkholderiales</taxon>
        <taxon>Comamonadaceae</taxon>
        <taxon>Comamonas</taxon>
    </lineage>
</organism>
<dbReference type="PROSITE" id="PS51635">
    <property type="entry name" value="PNPLA"/>
    <property type="match status" value="1"/>
</dbReference>
<evidence type="ECO:0000256" key="4">
    <source>
        <dbReference type="PROSITE-ProRule" id="PRU01161"/>
    </source>
</evidence>
<feature type="short sequence motif" description="DGA/G" evidence="4">
    <location>
        <begin position="203"/>
        <end position="205"/>
    </location>
</feature>
<dbReference type="OrthoDB" id="9770965at2"/>
<feature type="active site" description="Proton acceptor" evidence="4">
    <location>
        <position position="203"/>
    </location>
</feature>
<accession>A0A373FTU5</accession>
<comment type="caution">
    <text evidence="6">The sequence shown here is derived from an EMBL/GenBank/DDBJ whole genome shotgun (WGS) entry which is preliminary data.</text>
</comment>
<dbReference type="InterPro" id="IPR050301">
    <property type="entry name" value="NTE"/>
</dbReference>
<feature type="short sequence motif" description="GXSXG" evidence="4">
    <location>
        <begin position="43"/>
        <end position="47"/>
    </location>
</feature>
<feature type="short sequence motif" description="GXGXXG" evidence="4">
    <location>
        <begin position="15"/>
        <end position="20"/>
    </location>
</feature>
<keyword evidence="2 4" id="KW-0442">Lipid degradation</keyword>
<dbReference type="Proteomes" id="UP000261948">
    <property type="component" value="Unassembled WGS sequence"/>
</dbReference>
<dbReference type="GO" id="GO:0016042">
    <property type="term" value="P:lipid catabolic process"/>
    <property type="evidence" value="ECO:0007669"/>
    <property type="project" value="UniProtKB-UniRule"/>
</dbReference>
<evidence type="ECO:0000256" key="3">
    <source>
        <dbReference type="ARBA" id="ARBA00023098"/>
    </source>
</evidence>
<dbReference type="Pfam" id="PF01734">
    <property type="entry name" value="Patatin"/>
    <property type="match status" value="1"/>
</dbReference>
<dbReference type="PANTHER" id="PTHR14226">
    <property type="entry name" value="NEUROPATHY TARGET ESTERASE/SWISS CHEESE D.MELANOGASTER"/>
    <property type="match status" value="1"/>
</dbReference>
<dbReference type="SUPFAM" id="SSF52151">
    <property type="entry name" value="FabD/lysophospholipase-like"/>
    <property type="match status" value="1"/>
</dbReference>
<evidence type="ECO:0000313" key="7">
    <source>
        <dbReference type="Proteomes" id="UP000261948"/>
    </source>
</evidence>
<keyword evidence="1 4" id="KW-0378">Hydrolase</keyword>
<keyword evidence="7" id="KW-1185">Reference proteome</keyword>
<sequence>MASTTAHTINLALQGGGSHGALTWGVLDALLEDEGLVFEGISGTSAGAMNAVVLAHGFAQAAMRESDPQAARHLGRRMAREALTELWEGVGAMGSMGNVFWGAPLPGAQIMGVLNQFLSPYQTNPLNINPLRQLLTRVVDFNALVSPAYAQVVPKLFICATNVRTGRGKIFKEAQVTADAIMASACLPQLFKAVEIDGEHYWDGGFSANPALYPLVYETLSRDILLVQINPRVSDNLPDNASEIMDRINEITFNASLLSEVRAIEFVVRLLEQKRLDADRYKHVLMHRIDGGAALESYGASSKVRADTRLVRELFGLGRELGHVWLDENRKHLGVKQTLRFAENI</sequence>
<dbReference type="PANTHER" id="PTHR14226:SF78">
    <property type="entry name" value="SLR0060 PROTEIN"/>
    <property type="match status" value="1"/>
</dbReference>
<name>A0A373FTU5_COMTE</name>
<evidence type="ECO:0000259" key="5">
    <source>
        <dbReference type="PROSITE" id="PS51635"/>
    </source>
</evidence>
<proteinExistence type="predicted"/>
<dbReference type="InterPro" id="IPR016035">
    <property type="entry name" value="Acyl_Trfase/lysoPLipase"/>
</dbReference>
<evidence type="ECO:0000256" key="2">
    <source>
        <dbReference type="ARBA" id="ARBA00022963"/>
    </source>
</evidence>
<dbReference type="AlphaFoldDB" id="A0A373FTU5"/>
<reference evidence="6 7" key="1">
    <citation type="submission" date="2018-08" db="EMBL/GenBank/DDBJ databases">
        <title>Comamonas testosteroni strain SWCO2.</title>
        <authorList>
            <person name="Jiang N."/>
            <person name="Zhang X.Z."/>
        </authorList>
    </citation>
    <scope>NUCLEOTIDE SEQUENCE [LARGE SCALE GENOMIC DNA]</scope>
    <source>
        <strain evidence="6 7">SWCO2</strain>
    </source>
</reference>
<keyword evidence="3 4" id="KW-0443">Lipid metabolism</keyword>
<dbReference type="EMBL" id="QURR01000002">
    <property type="protein sequence ID" value="RGE46819.1"/>
    <property type="molecule type" value="Genomic_DNA"/>
</dbReference>
<protein>
    <submittedName>
        <fullName evidence="6">Patatin-like phospholipase family protein</fullName>
    </submittedName>
</protein>